<accession>A0ABV4NN85</accession>
<dbReference type="Proteomes" id="UP001569414">
    <property type="component" value="Unassembled WGS sequence"/>
</dbReference>
<reference evidence="6 7" key="1">
    <citation type="submission" date="2024-08" db="EMBL/GenBank/DDBJ databases">
        <authorList>
            <person name="Ishaq N."/>
        </authorList>
    </citation>
    <scope>NUCLEOTIDE SEQUENCE [LARGE SCALE GENOMIC DNA]</scope>
    <source>
        <strain evidence="6 7">JCM 30400</strain>
    </source>
</reference>
<keyword evidence="1 5" id="KW-1003">Cell membrane</keyword>
<gene>
    <name evidence="6" type="ORF">ACCI51_08895</name>
</gene>
<organism evidence="6 7">
    <name type="scientific">Microbulbifer echini</name>
    <dbReference type="NCBI Taxonomy" id="1529067"/>
    <lineage>
        <taxon>Bacteria</taxon>
        <taxon>Pseudomonadati</taxon>
        <taxon>Pseudomonadota</taxon>
        <taxon>Gammaproteobacteria</taxon>
        <taxon>Cellvibrionales</taxon>
        <taxon>Microbulbiferaceae</taxon>
        <taxon>Microbulbifer</taxon>
    </lineage>
</organism>
<comment type="caution">
    <text evidence="6">The sequence shown here is derived from an EMBL/GenBank/DDBJ whole genome shotgun (WGS) entry which is preliminary data.</text>
</comment>
<feature type="transmembrane region" description="Helical" evidence="5">
    <location>
        <begin position="7"/>
        <end position="24"/>
    </location>
</feature>
<comment type="similarity">
    <text evidence="5">Belongs to the UPF0391 family.</text>
</comment>
<evidence type="ECO:0000256" key="5">
    <source>
        <dbReference type="HAMAP-Rule" id="MF_01361"/>
    </source>
</evidence>
<evidence type="ECO:0000256" key="2">
    <source>
        <dbReference type="ARBA" id="ARBA00022692"/>
    </source>
</evidence>
<protein>
    <recommendedName>
        <fullName evidence="5">UPF0391 membrane protein ACCI51_08895</fullName>
    </recommendedName>
</protein>
<dbReference type="RefSeq" id="WP_371843331.1">
    <property type="nucleotide sequence ID" value="NZ_JBGMEL010000007.1"/>
</dbReference>
<keyword evidence="7" id="KW-1185">Reference proteome</keyword>
<comment type="caution">
    <text evidence="5">Lacks conserved residue(s) required for the propagation of feature annotation.</text>
</comment>
<evidence type="ECO:0000256" key="3">
    <source>
        <dbReference type="ARBA" id="ARBA00022989"/>
    </source>
</evidence>
<feature type="transmembrane region" description="Helical" evidence="5">
    <location>
        <begin position="30"/>
        <end position="51"/>
    </location>
</feature>
<keyword evidence="2 5" id="KW-0812">Transmembrane</keyword>
<evidence type="ECO:0000256" key="1">
    <source>
        <dbReference type="ARBA" id="ARBA00022475"/>
    </source>
</evidence>
<keyword evidence="3 5" id="KW-1133">Transmembrane helix</keyword>
<sequence length="59" mass="6378">MLIWANTFLVLSIIAGIIGFSGFASGSLDFAKVLFAVFALLYLISLAAHFMTKREPPAD</sequence>
<proteinExistence type="inferred from homology"/>
<evidence type="ECO:0000256" key="4">
    <source>
        <dbReference type="ARBA" id="ARBA00023136"/>
    </source>
</evidence>
<name>A0ABV4NN85_9GAMM</name>
<dbReference type="PIRSF" id="PIRSF036466">
    <property type="entry name" value="UCP036466"/>
    <property type="match status" value="1"/>
</dbReference>
<dbReference type="Pfam" id="PF07043">
    <property type="entry name" value="DUF1328"/>
    <property type="match status" value="1"/>
</dbReference>
<evidence type="ECO:0000313" key="7">
    <source>
        <dbReference type="Proteomes" id="UP001569414"/>
    </source>
</evidence>
<dbReference type="InterPro" id="IPR009760">
    <property type="entry name" value="DUF1328"/>
</dbReference>
<dbReference type="HAMAP" id="MF_01361">
    <property type="entry name" value="UPF0391"/>
    <property type="match status" value="1"/>
</dbReference>
<keyword evidence="4 5" id="KW-0472">Membrane</keyword>
<evidence type="ECO:0000313" key="6">
    <source>
        <dbReference type="EMBL" id="MFA0790664.1"/>
    </source>
</evidence>
<dbReference type="EMBL" id="JBGMEL010000007">
    <property type="protein sequence ID" value="MFA0790664.1"/>
    <property type="molecule type" value="Genomic_DNA"/>
</dbReference>